<keyword evidence="3" id="KW-0378">Hydrolase</keyword>
<evidence type="ECO:0000313" key="6">
    <source>
        <dbReference type="Proteomes" id="UP000289738"/>
    </source>
</evidence>
<comment type="caution">
    <text evidence="5">The sequence shown here is derived from an EMBL/GenBank/DDBJ whole genome shotgun (WGS) entry which is preliminary data.</text>
</comment>
<dbReference type="Proteomes" id="UP000289738">
    <property type="component" value="Chromosome A03"/>
</dbReference>
<proteinExistence type="inferred from homology"/>
<dbReference type="EMBL" id="SDMP01000003">
    <property type="protein sequence ID" value="RYR68085.1"/>
    <property type="molecule type" value="Genomic_DNA"/>
</dbReference>
<dbReference type="Gene3D" id="3.40.395.10">
    <property type="entry name" value="Adenoviral Proteinase, Chain A"/>
    <property type="match status" value="1"/>
</dbReference>
<keyword evidence="6" id="KW-1185">Reference proteome</keyword>
<dbReference type="SUPFAM" id="SSF54001">
    <property type="entry name" value="Cysteine proteinases"/>
    <property type="match status" value="1"/>
</dbReference>
<sequence>MCSTFNDSALLRFSDDFYCIPPRNLETVLQKRNLDSFREVPTISYVGLVPHFGDDSRYFNKIAASMRKWWFVPVCIDHHWWLYAFEIAQKRLWVLDTAFQGRIIEDVAKVSMPAYEPTENGLTHFYPCIPKQHNGCDCGVYVIKFMQFWSFKKPFQLWDKHRARRPCCSVRGYPLESQVKGEDNGRRQMPSSFQGGYNPFVFCKQISDTLFP</sequence>
<name>A0A445DY10_ARAHY</name>
<reference evidence="5 6" key="1">
    <citation type="submission" date="2019-01" db="EMBL/GenBank/DDBJ databases">
        <title>Sequencing of cultivated peanut Arachis hypogaea provides insights into genome evolution and oil improvement.</title>
        <authorList>
            <person name="Chen X."/>
        </authorList>
    </citation>
    <scope>NUCLEOTIDE SEQUENCE [LARGE SCALE GENOMIC DNA]</scope>
    <source>
        <strain evidence="6">cv. Fuhuasheng</strain>
        <tissue evidence="5">Leaves</tissue>
    </source>
</reference>
<dbReference type="PROSITE" id="PS50600">
    <property type="entry name" value="ULP_PROTEASE"/>
    <property type="match status" value="1"/>
</dbReference>
<comment type="similarity">
    <text evidence="1">Belongs to the peptidase C48 family.</text>
</comment>
<dbReference type="Pfam" id="PF02902">
    <property type="entry name" value="Peptidase_C48"/>
    <property type="match status" value="1"/>
</dbReference>
<keyword evidence="2" id="KW-0645">Protease</keyword>
<organism evidence="5 6">
    <name type="scientific">Arachis hypogaea</name>
    <name type="common">Peanut</name>
    <dbReference type="NCBI Taxonomy" id="3818"/>
    <lineage>
        <taxon>Eukaryota</taxon>
        <taxon>Viridiplantae</taxon>
        <taxon>Streptophyta</taxon>
        <taxon>Embryophyta</taxon>
        <taxon>Tracheophyta</taxon>
        <taxon>Spermatophyta</taxon>
        <taxon>Magnoliopsida</taxon>
        <taxon>eudicotyledons</taxon>
        <taxon>Gunneridae</taxon>
        <taxon>Pentapetalae</taxon>
        <taxon>rosids</taxon>
        <taxon>fabids</taxon>
        <taxon>Fabales</taxon>
        <taxon>Fabaceae</taxon>
        <taxon>Papilionoideae</taxon>
        <taxon>50 kb inversion clade</taxon>
        <taxon>dalbergioids sensu lato</taxon>
        <taxon>Dalbergieae</taxon>
        <taxon>Pterocarpus clade</taxon>
        <taxon>Arachis</taxon>
    </lineage>
</organism>
<dbReference type="GO" id="GO:0006508">
    <property type="term" value="P:proteolysis"/>
    <property type="evidence" value="ECO:0007669"/>
    <property type="project" value="UniProtKB-KW"/>
</dbReference>
<evidence type="ECO:0000256" key="3">
    <source>
        <dbReference type="ARBA" id="ARBA00022801"/>
    </source>
</evidence>
<dbReference type="AlphaFoldDB" id="A0A445DY10"/>
<evidence type="ECO:0000313" key="5">
    <source>
        <dbReference type="EMBL" id="RYR68085.1"/>
    </source>
</evidence>
<feature type="domain" description="Ubiquitin-like protease family profile" evidence="4">
    <location>
        <begin position="1"/>
        <end position="149"/>
    </location>
</feature>
<evidence type="ECO:0000256" key="2">
    <source>
        <dbReference type="ARBA" id="ARBA00022670"/>
    </source>
</evidence>
<dbReference type="InterPro" id="IPR003653">
    <property type="entry name" value="Peptidase_C48_C"/>
</dbReference>
<evidence type="ECO:0000256" key="1">
    <source>
        <dbReference type="ARBA" id="ARBA00005234"/>
    </source>
</evidence>
<dbReference type="GO" id="GO:0008234">
    <property type="term" value="F:cysteine-type peptidase activity"/>
    <property type="evidence" value="ECO:0007669"/>
    <property type="project" value="InterPro"/>
</dbReference>
<dbReference type="InterPro" id="IPR038765">
    <property type="entry name" value="Papain-like_cys_pep_sf"/>
</dbReference>
<accession>A0A445DY10</accession>
<gene>
    <name evidence="5" type="ORF">Ahy_A03g014551</name>
</gene>
<protein>
    <recommendedName>
        <fullName evidence="4">Ubiquitin-like protease family profile domain-containing protein</fullName>
    </recommendedName>
</protein>
<evidence type="ECO:0000259" key="4">
    <source>
        <dbReference type="PROSITE" id="PS50600"/>
    </source>
</evidence>